<dbReference type="EMBL" id="JAXCGZ010022762">
    <property type="protein sequence ID" value="KAK7024562.1"/>
    <property type="molecule type" value="Genomic_DNA"/>
</dbReference>
<feature type="domain" description="EGF-like" evidence="5">
    <location>
        <begin position="49"/>
        <end position="60"/>
    </location>
</feature>
<evidence type="ECO:0000259" key="5">
    <source>
        <dbReference type="PROSITE" id="PS01186"/>
    </source>
</evidence>
<reference evidence="6 7" key="1">
    <citation type="submission" date="2023-11" db="EMBL/GenBank/DDBJ databases">
        <title>Halocaridina rubra genome assembly.</title>
        <authorList>
            <person name="Smith C."/>
        </authorList>
    </citation>
    <scope>NUCLEOTIDE SEQUENCE [LARGE SCALE GENOMIC DNA]</scope>
    <source>
        <strain evidence="6">EP-1</strain>
        <tissue evidence="6">Whole</tissue>
    </source>
</reference>
<accession>A0AAN8ZYC0</accession>
<evidence type="ECO:0000256" key="3">
    <source>
        <dbReference type="ARBA" id="ARBA00023180"/>
    </source>
</evidence>
<evidence type="ECO:0000256" key="1">
    <source>
        <dbReference type="ARBA" id="ARBA00022737"/>
    </source>
</evidence>
<dbReference type="GO" id="GO:0007229">
    <property type="term" value="P:integrin-mediated signaling pathway"/>
    <property type="evidence" value="ECO:0007669"/>
    <property type="project" value="UniProtKB-KW"/>
</dbReference>
<proteinExistence type="predicted"/>
<dbReference type="Proteomes" id="UP001381693">
    <property type="component" value="Unassembled WGS sequence"/>
</dbReference>
<dbReference type="PANTHER" id="PTHR10082">
    <property type="entry name" value="INTEGRIN BETA SUBUNIT"/>
    <property type="match status" value="1"/>
</dbReference>
<evidence type="ECO:0000256" key="2">
    <source>
        <dbReference type="ARBA" id="ARBA00023157"/>
    </source>
</evidence>
<organism evidence="6 7">
    <name type="scientific">Halocaridina rubra</name>
    <name type="common">Hawaiian red shrimp</name>
    <dbReference type="NCBI Taxonomy" id="373956"/>
    <lineage>
        <taxon>Eukaryota</taxon>
        <taxon>Metazoa</taxon>
        <taxon>Ecdysozoa</taxon>
        <taxon>Arthropoda</taxon>
        <taxon>Crustacea</taxon>
        <taxon>Multicrustacea</taxon>
        <taxon>Malacostraca</taxon>
        <taxon>Eumalacostraca</taxon>
        <taxon>Eucarida</taxon>
        <taxon>Decapoda</taxon>
        <taxon>Pleocyemata</taxon>
        <taxon>Caridea</taxon>
        <taxon>Atyoidea</taxon>
        <taxon>Atyidae</taxon>
        <taxon>Halocaridina</taxon>
    </lineage>
</organism>
<sequence>MNTMLWRRYLLNVIFLLITSRCQSSEECDDVIHNAEECYYHGTLACGICQCSVPYIGRNCEIDSTEFEASDATCRSSPNAPVCSGRGTCVYGQCHCAIRDKPDEVNFVNVQTSLAKGSRVSSAVERNVVIASAMSVYASPDGQDQPVSAVQLQTSALALVLLF</sequence>
<evidence type="ECO:0000313" key="7">
    <source>
        <dbReference type="Proteomes" id="UP001381693"/>
    </source>
</evidence>
<dbReference type="InterPro" id="IPR015812">
    <property type="entry name" value="Integrin_bsu"/>
</dbReference>
<dbReference type="PANTHER" id="PTHR10082:SF60">
    <property type="entry name" value="INTEGRIN BETA-PS"/>
    <property type="match status" value="1"/>
</dbReference>
<keyword evidence="3" id="KW-0325">Glycoprotein</keyword>
<feature type="signal peptide" evidence="4">
    <location>
        <begin position="1"/>
        <end position="24"/>
    </location>
</feature>
<dbReference type="InterPro" id="IPR057073">
    <property type="entry name" value="EGF_integrin_2"/>
</dbReference>
<keyword evidence="1" id="KW-0677">Repeat</keyword>
<keyword evidence="6" id="KW-0401">Integrin</keyword>
<dbReference type="GO" id="GO:0009986">
    <property type="term" value="C:cell surface"/>
    <property type="evidence" value="ECO:0007669"/>
    <property type="project" value="TreeGrafter"/>
</dbReference>
<dbReference type="GO" id="GO:0008305">
    <property type="term" value="C:integrin complex"/>
    <property type="evidence" value="ECO:0007669"/>
    <property type="project" value="TreeGrafter"/>
</dbReference>
<dbReference type="Gene3D" id="2.10.25.10">
    <property type="entry name" value="Laminin"/>
    <property type="match status" value="2"/>
</dbReference>
<name>A0AAN8ZYC0_HALRR</name>
<dbReference type="PROSITE" id="PS01186">
    <property type="entry name" value="EGF_2"/>
    <property type="match status" value="1"/>
</dbReference>
<dbReference type="AlphaFoldDB" id="A0AAN8ZYC0"/>
<gene>
    <name evidence="6" type="primary">pat-3</name>
    <name evidence="6" type="ORF">SK128_003403</name>
</gene>
<dbReference type="GO" id="GO:0007160">
    <property type="term" value="P:cell-matrix adhesion"/>
    <property type="evidence" value="ECO:0007669"/>
    <property type="project" value="TreeGrafter"/>
</dbReference>
<keyword evidence="4" id="KW-0732">Signal</keyword>
<evidence type="ECO:0000256" key="4">
    <source>
        <dbReference type="SAM" id="SignalP"/>
    </source>
</evidence>
<dbReference type="GO" id="GO:0098609">
    <property type="term" value="P:cell-cell adhesion"/>
    <property type="evidence" value="ECO:0007669"/>
    <property type="project" value="TreeGrafter"/>
</dbReference>
<comment type="caution">
    <text evidence="6">The sequence shown here is derived from an EMBL/GenBank/DDBJ whole genome shotgun (WGS) entry which is preliminary data.</text>
</comment>
<dbReference type="InterPro" id="IPR000742">
    <property type="entry name" value="EGF"/>
</dbReference>
<feature type="chain" id="PRO_5043054887" evidence="4">
    <location>
        <begin position="25"/>
        <end position="163"/>
    </location>
</feature>
<evidence type="ECO:0000313" key="6">
    <source>
        <dbReference type="EMBL" id="KAK7024562.1"/>
    </source>
</evidence>
<keyword evidence="7" id="KW-1185">Reference proteome</keyword>
<dbReference type="GO" id="GO:0016477">
    <property type="term" value="P:cell migration"/>
    <property type="evidence" value="ECO:0007669"/>
    <property type="project" value="TreeGrafter"/>
</dbReference>
<dbReference type="GO" id="GO:0005925">
    <property type="term" value="C:focal adhesion"/>
    <property type="evidence" value="ECO:0007669"/>
    <property type="project" value="TreeGrafter"/>
</dbReference>
<dbReference type="Pfam" id="PF23105">
    <property type="entry name" value="EGF_integrin"/>
    <property type="match status" value="1"/>
</dbReference>
<protein>
    <submittedName>
        <fullName evidence="6">Integrin</fullName>
    </submittedName>
</protein>
<keyword evidence="2" id="KW-1015">Disulfide bond</keyword>
<dbReference type="GO" id="GO:0033627">
    <property type="term" value="P:cell adhesion mediated by integrin"/>
    <property type="evidence" value="ECO:0007669"/>
    <property type="project" value="TreeGrafter"/>
</dbReference>
<dbReference type="GO" id="GO:0005178">
    <property type="term" value="F:integrin binding"/>
    <property type="evidence" value="ECO:0007669"/>
    <property type="project" value="TreeGrafter"/>
</dbReference>